<gene>
    <name evidence="1" type="ORF">EUX98_g9617</name>
</gene>
<dbReference type="EMBL" id="SGPM01000943">
    <property type="protein sequence ID" value="THH14399.1"/>
    <property type="molecule type" value="Genomic_DNA"/>
</dbReference>
<evidence type="ECO:0000313" key="2">
    <source>
        <dbReference type="Proteomes" id="UP000308730"/>
    </source>
</evidence>
<keyword evidence="2" id="KW-1185">Reference proteome</keyword>
<evidence type="ECO:0000313" key="1">
    <source>
        <dbReference type="EMBL" id="THH14399.1"/>
    </source>
</evidence>
<organism evidence="1 2">
    <name type="scientific">Antrodiella citrinella</name>
    <dbReference type="NCBI Taxonomy" id="2447956"/>
    <lineage>
        <taxon>Eukaryota</taxon>
        <taxon>Fungi</taxon>
        <taxon>Dikarya</taxon>
        <taxon>Basidiomycota</taxon>
        <taxon>Agaricomycotina</taxon>
        <taxon>Agaricomycetes</taxon>
        <taxon>Polyporales</taxon>
        <taxon>Steccherinaceae</taxon>
        <taxon>Antrodiella</taxon>
    </lineage>
</organism>
<dbReference type="Proteomes" id="UP000308730">
    <property type="component" value="Unassembled WGS sequence"/>
</dbReference>
<comment type="caution">
    <text evidence="1">The sequence shown here is derived from an EMBL/GenBank/DDBJ whole genome shotgun (WGS) entry which is preliminary data.</text>
</comment>
<proteinExistence type="predicted"/>
<dbReference type="OrthoDB" id="2507344at2759"/>
<protein>
    <submittedName>
        <fullName evidence="1">Uncharacterized protein</fullName>
    </submittedName>
</protein>
<dbReference type="AlphaFoldDB" id="A0A4S4LQ39"/>
<sequence length="978" mass="111721">MTNSFTVREIVLSKPEIRLSFRHPVPDRAAELAVFFQGHFQSNCPKIDKRQPEPLPTLDTASFFPIPDANTATRLGDIDLLTYNLAINTTTRVAVCTKCKLIVRASNIRQHVTSDLPQFKIPAYLQAELIQTYDLREHVEIPEHASLRSHQQASGHISHYQSYAQYVGNRIYLPVQAPQYPDKNPLFSIDYENQYNQSIMIVRDYSKHAVAQAEDEMNMQSFFHDDGWLYPLTGLIPADIADARRTHLTGAEHPIEVLGPQLLQLAEQYLGSIQAFITEHITFGLMSVLGQTTERSESVASFRRLDDSSIKKYANVLHRLIFNCMRFYIGGGEEWTSPFKYPPLSPIQVDAMSSLRRALEEQLPTVARQEAFERCVYLLLCHEKTEYAETRMSPRFFSPVISFTILHSLDINKDTCATVKASKLTQIIAKLMYAVRASVLFAAVREHESRPECSVVDLVKSRTRYFKDQYETPLSFMFNAVKRLVIIRDMESHESQFRWLGPEEVSYQGHPISFSDVRSLVHTAFDDHETYMRRELMFGREQPPQFDLPVDIERLVEDESSRVVGYTFVDDPRNNLSQYKALYGQWIMSLPDIRDQLFYTDGKKLLLKTDTVLGWLRCYARHHELLLAALTFSAGPSARSTEVCRYIYRDMPGTPRNVGLVGHNISLNSTQDKTSHRCQKDLFVPHIPTGKGQRQLLFDLLILRPFAEWLVERVFPHSSETVRRYQHYLFPGITSHMHSESLRDTMKEASEQVIGVALAPTLWRAFVTVVFRSYATQAESQTQRDYYYDRANMHSTTTADKHYSGSGETAPGVQPKSVLEFLRVTHVWQDVMRLNEDNQDHPDNTRIPFPTDSQLSLPTAGLTLDMSLLVPAVQDSVKETIQAKMDDLTVYHYCVDKRRPRCPRRCRALGASPRPIRPFFAQHGAASSPFARNGNRPPRRSSRPTFATLHAWVALATHRPIIIAWISADLGALGGVTV</sequence>
<feature type="non-terminal residue" evidence="1">
    <location>
        <position position="978"/>
    </location>
</feature>
<accession>A0A4S4LQ39</accession>
<name>A0A4S4LQ39_9APHY</name>
<reference evidence="1 2" key="1">
    <citation type="submission" date="2019-02" db="EMBL/GenBank/DDBJ databases">
        <title>Genome sequencing of the rare red list fungi Antrodiella citrinella (Flaviporus citrinellus).</title>
        <authorList>
            <person name="Buettner E."/>
            <person name="Kellner H."/>
        </authorList>
    </citation>
    <scope>NUCLEOTIDE SEQUENCE [LARGE SCALE GENOMIC DNA]</scope>
    <source>
        <strain evidence="1 2">DSM 108506</strain>
    </source>
</reference>